<evidence type="ECO:0000256" key="1">
    <source>
        <dbReference type="SAM" id="MobiDB-lite"/>
    </source>
</evidence>
<reference evidence="3" key="1">
    <citation type="journal article" date="2019" name="Int. J. Syst. Evol. Microbiol.">
        <title>The Global Catalogue of Microorganisms (GCM) 10K type strain sequencing project: providing services to taxonomists for standard genome sequencing and annotation.</title>
        <authorList>
            <consortium name="The Broad Institute Genomics Platform"/>
            <consortium name="The Broad Institute Genome Sequencing Center for Infectious Disease"/>
            <person name="Wu L."/>
            <person name="Ma J."/>
        </authorList>
    </citation>
    <scope>NUCLEOTIDE SEQUENCE [LARGE SCALE GENOMIC DNA]</scope>
    <source>
        <strain evidence="3">CCUG 66188</strain>
    </source>
</reference>
<feature type="compositionally biased region" description="Basic and acidic residues" evidence="1">
    <location>
        <begin position="136"/>
        <end position="147"/>
    </location>
</feature>
<proteinExistence type="predicted"/>
<dbReference type="InterPro" id="IPR010781">
    <property type="entry name" value="DUF1376"/>
</dbReference>
<accession>A0ABW2B6K9</accession>
<comment type="caution">
    <text evidence="2">The sequence shown here is derived from an EMBL/GenBank/DDBJ whole genome shotgun (WGS) entry which is preliminary data.</text>
</comment>
<dbReference type="EMBL" id="JBHSWG010000001">
    <property type="protein sequence ID" value="MFC6760463.1"/>
    <property type="molecule type" value="Genomic_DNA"/>
</dbReference>
<evidence type="ECO:0000313" key="2">
    <source>
        <dbReference type="EMBL" id="MFC6760463.1"/>
    </source>
</evidence>
<protein>
    <submittedName>
        <fullName evidence="2">DUF1376 domain-containing protein</fullName>
    </submittedName>
</protein>
<feature type="region of interest" description="Disordered" evidence="1">
    <location>
        <begin position="85"/>
        <end position="160"/>
    </location>
</feature>
<keyword evidence="3" id="KW-1185">Reference proteome</keyword>
<feature type="compositionally biased region" description="Basic and acidic residues" evidence="1">
    <location>
        <begin position="88"/>
        <end position="125"/>
    </location>
</feature>
<sequence>MKHGSDWYKREPTAYLGGVQGLTAKEHAVYSVTLDLIYAHGGSVNNDPGWISGWIKDMGSAAVRKAISSLVERGKLFIDGDQISQKRAKTEAKTKENVSETARESGKKGGKKSAEKRAAIKENNHLGEAGASSENQADKIREDKIRDDDDSAGAKNPDLDHRQRILAAIGVDPVSGLTGHGGKMLGGRADMAHVDRWRALGVADDEQRLVVAEVMARKRNGPPSSFAYFDQAMEELAASETPRRWHQKRRQTVGLNRRQGGEI</sequence>
<organism evidence="2 3">
    <name type="scientific">Sulfitobacter porphyrae</name>
    <dbReference type="NCBI Taxonomy" id="1246864"/>
    <lineage>
        <taxon>Bacteria</taxon>
        <taxon>Pseudomonadati</taxon>
        <taxon>Pseudomonadota</taxon>
        <taxon>Alphaproteobacteria</taxon>
        <taxon>Rhodobacterales</taxon>
        <taxon>Roseobacteraceae</taxon>
        <taxon>Sulfitobacter</taxon>
    </lineage>
</organism>
<dbReference type="Proteomes" id="UP001596353">
    <property type="component" value="Unassembled WGS sequence"/>
</dbReference>
<dbReference type="Pfam" id="PF07120">
    <property type="entry name" value="DUF1376"/>
    <property type="match status" value="1"/>
</dbReference>
<name>A0ABW2B6K9_9RHOB</name>
<gene>
    <name evidence="2" type="ORF">ACFQFQ_14700</name>
</gene>
<evidence type="ECO:0000313" key="3">
    <source>
        <dbReference type="Proteomes" id="UP001596353"/>
    </source>
</evidence>
<feature type="region of interest" description="Disordered" evidence="1">
    <location>
        <begin position="239"/>
        <end position="263"/>
    </location>
</feature>